<dbReference type="EMBL" id="BTGU01000039">
    <property type="protein sequence ID" value="GMN51822.1"/>
    <property type="molecule type" value="Genomic_DNA"/>
</dbReference>
<dbReference type="AlphaFoldDB" id="A0AA88DE55"/>
<keyword evidence="7" id="KW-1133">Transmembrane helix</keyword>
<dbReference type="SMART" id="SM00353">
    <property type="entry name" value="HLH"/>
    <property type="match status" value="1"/>
</dbReference>
<keyword evidence="2" id="KW-0805">Transcription regulation</keyword>
<keyword evidence="5" id="KW-0539">Nucleus</keyword>
<keyword evidence="3" id="KW-0238">DNA-binding</keyword>
<dbReference type="GO" id="GO:0046983">
    <property type="term" value="F:protein dimerization activity"/>
    <property type="evidence" value="ECO:0007669"/>
    <property type="project" value="InterPro"/>
</dbReference>
<feature type="region of interest" description="Disordered" evidence="6">
    <location>
        <begin position="1"/>
        <end position="21"/>
    </location>
</feature>
<keyword evidence="7" id="KW-0812">Transmembrane</keyword>
<gene>
    <name evidence="9" type="ORF">TIFTF001_020967</name>
</gene>
<dbReference type="Pfam" id="PF00010">
    <property type="entry name" value="HLH"/>
    <property type="match status" value="1"/>
</dbReference>
<organism evidence="9 10">
    <name type="scientific">Ficus carica</name>
    <name type="common">Common fig</name>
    <dbReference type="NCBI Taxonomy" id="3494"/>
    <lineage>
        <taxon>Eukaryota</taxon>
        <taxon>Viridiplantae</taxon>
        <taxon>Streptophyta</taxon>
        <taxon>Embryophyta</taxon>
        <taxon>Tracheophyta</taxon>
        <taxon>Spermatophyta</taxon>
        <taxon>Magnoliopsida</taxon>
        <taxon>eudicotyledons</taxon>
        <taxon>Gunneridae</taxon>
        <taxon>Pentapetalae</taxon>
        <taxon>rosids</taxon>
        <taxon>fabids</taxon>
        <taxon>Rosales</taxon>
        <taxon>Moraceae</taxon>
        <taxon>Ficeae</taxon>
        <taxon>Ficus</taxon>
    </lineage>
</organism>
<feature type="domain" description="BHLH" evidence="8">
    <location>
        <begin position="195"/>
        <end position="245"/>
    </location>
</feature>
<sequence>MQPTSGGSSGGGGGGGVSRAGLSRFRSAPATWLEALLEDEEEDPLKPSQCLTQLLTADNSSSAATARIGSVDPFGGSGSSSSSAAAAAAADLSSFDGGFLRQNSSPADFLGSPGDGLFSSFGIGSASFDLAASGNFSSSSTKRAREVEVAQHFSPKLSNPIKMEQGGQVSGLIDMDMDKLLEDSAPCRVRAKRGCATHPRSIAERVRRTRISDRIRKLQELVPNMDKQTNTADMLEEAVEYVKYLQRQIQIMYLVYLGIFIPGHYLLGKYTRNSQSIKDDADAQTKNSPKKILFILRTLLYRPLLLAIRHPMFRVAVISVLYGGELDGVGYSDPAAVKFLLGDLRDPFGGAYVGSAGPEVPCPLSPPILHPFL</sequence>
<evidence type="ECO:0000256" key="1">
    <source>
        <dbReference type="ARBA" id="ARBA00004123"/>
    </source>
</evidence>
<evidence type="ECO:0000259" key="8">
    <source>
        <dbReference type="PROSITE" id="PS50888"/>
    </source>
</evidence>
<feature type="compositionally biased region" description="Gly residues" evidence="6">
    <location>
        <begin position="7"/>
        <end position="18"/>
    </location>
</feature>
<keyword evidence="4" id="KW-0804">Transcription</keyword>
<dbReference type="InterPro" id="IPR036638">
    <property type="entry name" value="HLH_DNA-bd_sf"/>
</dbReference>
<dbReference type="Proteomes" id="UP001187192">
    <property type="component" value="Unassembled WGS sequence"/>
</dbReference>
<dbReference type="PANTHER" id="PTHR16223:SF51">
    <property type="entry name" value="TRANSCRIPTION FACTOR BHLH117-RELATED"/>
    <property type="match status" value="1"/>
</dbReference>
<proteinExistence type="predicted"/>
<name>A0AA88DE55_FICCA</name>
<comment type="caution">
    <text evidence="9">The sequence shown here is derived from an EMBL/GenBank/DDBJ whole genome shotgun (WGS) entry which is preliminary data.</text>
</comment>
<evidence type="ECO:0000313" key="9">
    <source>
        <dbReference type="EMBL" id="GMN51822.1"/>
    </source>
</evidence>
<evidence type="ECO:0000256" key="6">
    <source>
        <dbReference type="SAM" id="MobiDB-lite"/>
    </source>
</evidence>
<dbReference type="InterPro" id="IPR011598">
    <property type="entry name" value="bHLH_dom"/>
</dbReference>
<dbReference type="PANTHER" id="PTHR16223">
    <property type="entry name" value="TRANSCRIPTION FACTOR BHLH83-RELATED"/>
    <property type="match status" value="1"/>
</dbReference>
<dbReference type="InterPro" id="IPR045239">
    <property type="entry name" value="bHLH95_bHLH"/>
</dbReference>
<comment type="subcellular location">
    <subcellularLocation>
        <location evidence="1">Nucleus</location>
    </subcellularLocation>
</comment>
<dbReference type="PROSITE" id="PS50888">
    <property type="entry name" value="BHLH"/>
    <property type="match status" value="1"/>
</dbReference>
<dbReference type="GO" id="GO:0000981">
    <property type="term" value="F:DNA-binding transcription factor activity, RNA polymerase II-specific"/>
    <property type="evidence" value="ECO:0007669"/>
    <property type="project" value="TreeGrafter"/>
</dbReference>
<keyword evidence="7" id="KW-0472">Membrane</keyword>
<accession>A0AA88DE55</accession>
<protein>
    <recommendedName>
        <fullName evidence="8">BHLH domain-containing protein</fullName>
    </recommendedName>
</protein>
<dbReference type="GO" id="GO:0000978">
    <property type="term" value="F:RNA polymerase II cis-regulatory region sequence-specific DNA binding"/>
    <property type="evidence" value="ECO:0007669"/>
    <property type="project" value="TreeGrafter"/>
</dbReference>
<dbReference type="InterPro" id="IPR045843">
    <property type="entry name" value="IND-like"/>
</dbReference>
<evidence type="ECO:0000256" key="3">
    <source>
        <dbReference type="ARBA" id="ARBA00023125"/>
    </source>
</evidence>
<feature type="transmembrane region" description="Helical" evidence="7">
    <location>
        <begin position="251"/>
        <end position="268"/>
    </location>
</feature>
<evidence type="ECO:0000256" key="4">
    <source>
        <dbReference type="ARBA" id="ARBA00023163"/>
    </source>
</evidence>
<dbReference type="Gene3D" id="4.10.280.10">
    <property type="entry name" value="Helix-loop-helix DNA-binding domain"/>
    <property type="match status" value="1"/>
</dbReference>
<dbReference type="CDD" id="cd11393">
    <property type="entry name" value="bHLH_AtbHLH_like"/>
    <property type="match status" value="1"/>
</dbReference>
<dbReference type="GO" id="GO:0005634">
    <property type="term" value="C:nucleus"/>
    <property type="evidence" value="ECO:0007669"/>
    <property type="project" value="UniProtKB-SubCell"/>
</dbReference>
<evidence type="ECO:0000256" key="2">
    <source>
        <dbReference type="ARBA" id="ARBA00023015"/>
    </source>
</evidence>
<keyword evidence="10" id="KW-1185">Reference proteome</keyword>
<evidence type="ECO:0000256" key="5">
    <source>
        <dbReference type="ARBA" id="ARBA00023242"/>
    </source>
</evidence>
<evidence type="ECO:0000313" key="10">
    <source>
        <dbReference type="Proteomes" id="UP001187192"/>
    </source>
</evidence>
<evidence type="ECO:0000256" key="7">
    <source>
        <dbReference type="SAM" id="Phobius"/>
    </source>
</evidence>
<dbReference type="SUPFAM" id="SSF47459">
    <property type="entry name" value="HLH, helix-loop-helix DNA-binding domain"/>
    <property type="match status" value="1"/>
</dbReference>
<reference evidence="9" key="1">
    <citation type="submission" date="2023-07" db="EMBL/GenBank/DDBJ databases">
        <title>draft genome sequence of fig (Ficus carica).</title>
        <authorList>
            <person name="Takahashi T."/>
            <person name="Nishimura K."/>
        </authorList>
    </citation>
    <scope>NUCLEOTIDE SEQUENCE</scope>
</reference>